<evidence type="ECO:0000256" key="4">
    <source>
        <dbReference type="ARBA" id="ARBA00037164"/>
    </source>
</evidence>
<dbReference type="RefSeq" id="WP_193523969.1">
    <property type="nucleotide sequence ID" value="NZ_JABASA010000025.1"/>
</dbReference>
<reference evidence="8 9" key="1">
    <citation type="submission" date="2020-04" db="EMBL/GenBank/DDBJ databases">
        <title>MicrobeNet Type strains.</title>
        <authorList>
            <person name="Nicholson A.C."/>
        </authorList>
    </citation>
    <scope>NUCLEOTIDE SEQUENCE [LARGE SCALE GENOMIC DNA]</scope>
    <source>
        <strain evidence="8 9">DSM 22768</strain>
    </source>
</reference>
<feature type="modified residue" description="4-aspartylphosphate" evidence="5">
    <location>
        <position position="59"/>
    </location>
</feature>
<evidence type="ECO:0000259" key="7">
    <source>
        <dbReference type="PROSITE" id="PS50930"/>
    </source>
</evidence>
<dbReference type="SMART" id="SM00850">
    <property type="entry name" value="LytTR"/>
    <property type="match status" value="1"/>
</dbReference>
<dbReference type="PANTHER" id="PTHR37299">
    <property type="entry name" value="TRANSCRIPTIONAL REGULATOR-RELATED"/>
    <property type="match status" value="1"/>
</dbReference>
<dbReference type="Proteomes" id="UP000532121">
    <property type="component" value="Unassembled WGS sequence"/>
</dbReference>
<dbReference type="Pfam" id="PF04397">
    <property type="entry name" value="LytTR"/>
    <property type="match status" value="1"/>
</dbReference>
<sequence length="247" mass="28495">MLSLYILEDDFQQQSRLESAIKSYGHETGAPYRLEVHGKSEQLLEAISVKGSNQVFFLDIEIKEEAKKGLEVAKAIREMDQSAVIVFVTTHSEYMPLTFQYQVSALDFIDKNVNEELYNQKIFDTLNYAKTNFSIKKEGLFIFENRFSCIRLSYDEIYFVETSETVHKLILHGKYDYMEFYGTIAEIAEKTDLIRCHRSFAINPQNVTRVDKAKGLVYFPNGEKCSVSKKNLKKITQLMSNQEGGVK</sequence>
<keyword evidence="3" id="KW-0010">Activator</keyword>
<keyword evidence="1" id="KW-0963">Cytoplasm</keyword>
<dbReference type="PROSITE" id="PS50930">
    <property type="entry name" value="HTH_LYTTR"/>
    <property type="match status" value="1"/>
</dbReference>
<feature type="domain" description="Response regulatory" evidence="6">
    <location>
        <begin position="3"/>
        <end position="126"/>
    </location>
</feature>
<evidence type="ECO:0000256" key="1">
    <source>
        <dbReference type="ARBA" id="ARBA00022490"/>
    </source>
</evidence>
<dbReference type="AlphaFoldDB" id="A0A7X9QHS6"/>
<dbReference type="EMBL" id="JABASA010000025">
    <property type="protein sequence ID" value="NMD49857.1"/>
    <property type="molecule type" value="Genomic_DNA"/>
</dbReference>
<dbReference type="InterPro" id="IPR001789">
    <property type="entry name" value="Sig_transdc_resp-reg_receiver"/>
</dbReference>
<evidence type="ECO:0000256" key="2">
    <source>
        <dbReference type="ARBA" id="ARBA00023012"/>
    </source>
</evidence>
<evidence type="ECO:0000256" key="3">
    <source>
        <dbReference type="ARBA" id="ARBA00023159"/>
    </source>
</evidence>
<dbReference type="InterPro" id="IPR046947">
    <property type="entry name" value="LytR-like"/>
</dbReference>
<gene>
    <name evidence="8" type="ORF">HHO37_09335</name>
</gene>
<protein>
    <submittedName>
        <fullName evidence="8">Response regulator transcription factor</fullName>
    </submittedName>
</protein>
<dbReference type="SMART" id="SM00448">
    <property type="entry name" value="REC"/>
    <property type="match status" value="1"/>
</dbReference>
<dbReference type="GO" id="GO:0000156">
    <property type="term" value="F:phosphorelay response regulator activity"/>
    <property type="evidence" value="ECO:0007669"/>
    <property type="project" value="InterPro"/>
</dbReference>
<proteinExistence type="predicted"/>
<dbReference type="Gene3D" id="3.40.50.2300">
    <property type="match status" value="1"/>
</dbReference>
<dbReference type="InterPro" id="IPR007492">
    <property type="entry name" value="LytTR_DNA-bd_dom"/>
</dbReference>
<keyword evidence="5" id="KW-0597">Phosphoprotein</keyword>
<dbReference type="Gene3D" id="2.40.50.1020">
    <property type="entry name" value="LytTr DNA-binding domain"/>
    <property type="match status" value="1"/>
</dbReference>
<dbReference type="PANTHER" id="PTHR37299:SF3">
    <property type="entry name" value="STAGE 0 SPORULATION PROTEIN A HOMOLOG"/>
    <property type="match status" value="1"/>
</dbReference>
<organism evidence="8 9">
    <name type="scientific">Streptococcus ratti</name>
    <dbReference type="NCBI Taxonomy" id="1341"/>
    <lineage>
        <taxon>Bacteria</taxon>
        <taxon>Bacillati</taxon>
        <taxon>Bacillota</taxon>
        <taxon>Bacilli</taxon>
        <taxon>Lactobacillales</taxon>
        <taxon>Streptococcaceae</taxon>
        <taxon>Streptococcus</taxon>
    </lineage>
</organism>
<dbReference type="GO" id="GO:0003677">
    <property type="term" value="F:DNA binding"/>
    <property type="evidence" value="ECO:0007669"/>
    <property type="project" value="InterPro"/>
</dbReference>
<dbReference type="Pfam" id="PF00072">
    <property type="entry name" value="Response_reg"/>
    <property type="match status" value="1"/>
</dbReference>
<dbReference type="PROSITE" id="PS50110">
    <property type="entry name" value="RESPONSE_REGULATORY"/>
    <property type="match status" value="1"/>
</dbReference>
<dbReference type="SUPFAM" id="SSF52172">
    <property type="entry name" value="CheY-like"/>
    <property type="match status" value="1"/>
</dbReference>
<evidence type="ECO:0000259" key="6">
    <source>
        <dbReference type="PROSITE" id="PS50110"/>
    </source>
</evidence>
<dbReference type="InterPro" id="IPR011006">
    <property type="entry name" value="CheY-like_superfamily"/>
</dbReference>
<name>A0A7X9QHS6_STRRT</name>
<feature type="domain" description="HTH LytTR-type" evidence="7">
    <location>
        <begin position="141"/>
        <end position="241"/>
    </location>
</feature>
<accession>A0A7X9QHS6</accession>
<evidence type="ECO:0000256" key="5">
    <source>
        <dbReference type="PROSITE-ProRule" id="PRU00169"/>
    </source>
</evidence>
<comment type="function">
    <text evidence="4">Required for high-level post-exponential phase expression of a series of secreted proteins.</text>
</comment>
<keyword evidence="2" id="KW-0902">Two-component regulatory system</keyword>
<evidence type="ECO:0000313" key="8">
    <source>
        <dbReference type="EMBL" id="NMD49857.1"/>
    </source>
</evidence>
<dbReference type="CDD" id="cd17533">
    <property type="entry name" value="REC_LytTR_AgrA-like"/>
    <property type="match status" value="1"/>
</dbReference>
<evidence type="ECO:0000313" key="9">
    <source>
        <dbReference type="Proteomes" id="UP000532121"/>
    </source>
</evidence>
<comment type="caution">
    <text evidence="8">The sequence shown here is derived from an EMBL/GenBank/DDBJ whole genome shotgun (WGS) entry which is preliminary data.</text>
</comment>